<evidence type="ECO:0000256" key="4">
    <source>
        <dbReference type="ARBA" id="ARBA00022448"/>
    </source>
</evidence>
<evidence type="ECO:0000256" key="3">
    <source>
        <dbReference type="ARBA" id="ARBA00011529"/>
    </source>
</evidence>
<evidence type="ECO:0000256" key="2">
    <source>
        <dbReference type="ARBA" id="ARBA00008725"/>
    </source>
</evidence>
<organism evidence="8 9">
    <name type="scientific">Methylacidimicrobium tartarophylax</name>
    <dbReference type="NCBI Taxonomy" id="1041768"/>
    <lineage>
        <taxon>Bacteria</taxon>
        <taxon>Pseudomonadati</taxon>
        <taxon>Verrucomicrobiota</taxon>
        <taxon>Methylacidimicrobium</taxon>
    </lineage>
</organism>
<comment type="subunit">
    <text evidence="3">The complex is composed of two ATP-binding proteins (PstB), two transmembrane proteins (PstC and PstA) and a solute-binding protein (PstS).</text>
</comment>
<evidence type="ECO:0000256" key="1">
    <source>
        <dbReference type="ARBA" id="ARBA00002841"/>
    </source>
</evidence>
<feature type="domain" description="PBP" evidence="7">
    <location>
        <begin position="29"/>
        <end position="313"/>
    </location>
</feature>
<evidence type="ECO:0000256" key="5">
    <source>
        <dbReference type="ARBA" id="ARBA00022592"/>
    </source>
</evidence>
<keyword evidence="5 6" id="KW-0592">Phosphate transport</keyword>
<evidence type="ECO:0000256" key="6">
    <source>
        <dbReference type="PIRNR" id="PIRNR002756"/>
    </source>
</evidence>
<dbReference type="CDD" id="cd13565">
    <property type="entry name" value="PBP2_PstS"/>
    <property type="match status" value="1"/>
</dbReference>
<dbReference type="PANTHER" id="PTHR42996:SF1">
    <property type="entry name" value="PHOSPHATE-BINDING PROTEIN PSTS"/>
    <property type="match status" value="1"/>
</dbReference>
<name>A0A5E6MHY2_9BACT</name>
<dbReference type="PANTHER" id="PTHR42996">
    <property type="entry name" value="PHOSPHATE-BINDING PROTEIN PSTS"/>
    <property type="match status" value="1"/>
</dbReference>
<dbReference type="Pfam" id="PF12849">
    <property type="entry name" value="PBP_like_2"/>
    <property type="match status" value="1"/>
</dbReference>
<dbReference type="OrthoDB" id="9790048at2"/>
<protein>
    <recommendedName>
        <fullName evidence="6">Phosphate-binding protein</fullName>
    </recommendedName>
</protein>
<evidence type="ECO:0000313" key="8">
    <source>
        <dbReference type="EMBL" id="VVM05106.1"/>
    </source>
</evidence>
<dbReference type="EMBL" id="CABFVA020000015">
    <property type="protein sequence ID" value="VVM05106.1"/>
    <property type="molecule type" value="Genomic_DNA"/>
</dbReference>
<comment type="similarity">
    <text evidence="2 6">Belongs to the PstS family.</text>
</comment>
<sequence length="343" mass="37022">MKIPGPWSLFLFLSLLLAWFALALPGGESKPLINGAGASFPYPLYARWFATYERLDGTVRFNYQAIGSGGGQQLLLHQIVDFGASDSPMRPSLLQTAPGKILHIPMIAGADALAYNLPGSPPLRLTPDVVADIFLGRIQNWNDSRLAEINPGITLPSLPLVVVHRSDGSGTTYIFTDYLSKISREWSGIVGRGTAVRWPSGIGAKGNEGVAGQIRSLPGAIGYLELAFAFQNRLPFAAVQNRAGNYVLPSPESIAQALAPTSLTPGDFPISIADAENTGAYPIAGLTWLLLYEKPSNRQKAEKLLSFVRWCLTDGQALASSLDYAPLPPRLRERVLASLPEIR</sequence>
<dbReference type="InterPro" id="IPR024370">
    <property type="entry name" value="PBP_domain"/>
</dbReference>
<dbReference type="GO" id="GO:0035435">
    <property type="term" value="P:phosphate ion transmembrane transport"/>
    <property type="evidence" value="ECO:0007669"/>
    <property type="project" value="InterPro"/>
</dbReference>
<comment type="function">
    <text evidence="1">Part of the ABC transporter complex PstSACB involved in phosphate import.</text>
</comment>
<reference evidence="8 9" key="1">
    <citation type="submission" date="2019-09" db="EMBL/GenBank/DDBJ databases">
        <authorList>
            <person name="Cremers G."/>
        </authorList>
    </citation>
    <scope>NUCLEOTIDE SEQUENCE [LARGE SCALE GENOMIC DNA]</scope>
    <source>
        <strain evidence="8">4A</strain>
    </source>
</reference>
<keyword evidence="4 6" id="KW-0813">Transport</keyword>
<dbReference type="NCBIfam" id="TIGR00975">
    <property type="entry name" value="3a0107s03"/>
    <property type="match status" value="1"/>
</dbReference>
<dbReference type="SUPFAM" id="SSF53850">
    <property type="entry name" value="Periplasmic binding protein-like II"/>
    <property type="match status" value="1"/>
</dbReference>
<dbReference type="PIRSF" id="PIRSF002756">
    <property type="entry name" value="PstS"/>
    <property type="match status" value="1"/>
</dbReference>
<dbReference type="Gene3D" id="3.40.190.10">
    <property type="entry name" value="Periplasmic binding protein-like II"/>
    <property type="match status" value="2"/>
</dbReference>
<dbReference type="GO" id="GO:0043190">
    <property type="term" value="C:ATP-binding cassette (ABC) transporter complex"/>
    <property type="evidence" value="ECO:0007669"/>
    <property type="project" value="InterPro"/>
</dbReference>
<dbReference type="GO" id="GO:0042301">
    <property type="term" value="F:phosphate ion binding"/>
    <property type="evidence" value="ECO:0007669"/>
    <property type="project" value="InterPro"/>
</dbReference>
<evidence type="ECO:0000259" key="7">
    <source>
        <dbReference type="Pfam" id="PF12849"/>
    </source>
</evidence>
<accession>A0A5E6MHY2</accession>
<evidence type="ECO:0000313" key="9">
    <source>
        <dbReference type="Proteomes" id="UP000334923"/>
    </source>
</evidence>
<gene>
    <name evidence="8" type="primary">pstS</name>
    <name evidence="8" type="ORF">MAMT_00464</name>
</gene>
<dbReference type="InterPro" id="IPR005673">
    <property type="entry name" value="ABC_phos-bd_PstS"/>
</dbReference>
<dbReference type="InterPro" id="IPR050962">
    <property type="entry name" value="Phosphate-bind_PstS"/>
</dbReference>
<dbReference type="AlphaFoldDB" id="A0A5E6MHY2"/>
<dbReference type="Proteomes" id="UP000334923">
    <property type="component" value="Unassembled WGS sequence"/>
</dbReference>
<proteinExistence type="inferred from homology"/>
<keyword evidence="9" id="KW-1185">Reference proteome</keyword>